<name>A0A6S7H2U7_PARCT</name>
<gene>
    <name evidence="2" type="ORF">PACLA_8A036351</name>
</gene>
<feature type="region of interest" description="Disordered" evidence="1">
    <location>
        <begin position="246"/>
        <end position="294"/>
    </location>
</feature>
<accession>A0A6S7H2U7</accession>
<evidence type="ECO:0000313" key="2">
    <source>
        <dbReference type="EMBL" id="CAB3998914.1"/>
    </source>
</evidence>
<comment type="caution">
    <text evidence="2">The sequence shown here is derived from an EMBL/GenBank/DDBJ whole genome shotgun (WGS) entry which is preliminary data.</text>
</comment>
<keyword evidence="3" id="KW-1185">Reference proteome</keyword>
<dbReference type="AlphaFoldDB" id="A0A6S7H2U7"/>
<dbReference type="EMBL" id="CACRXK020003468">
    <property type="protein sequence ID" value="CAB3998914.1"/>
    <property type="molecule type" value="Genomic_DNA"/>
</dbReference>
<organism evidence="2 3">
    <name type="scientific">Paramuricea clavata</name>
    <name type="common">Red gorgonian</name>
    <name type="synonym">Violescent sea-whip</name>
    <dbReference type="NCBI Taxonomy" id="317549"/>
    <lineage>
        <taxon>Eukaryota</taxon>
        <taxon>Metazoa</taxon>
        <taxon>Cnidaria</taxon>
        <taxon>Anthozoa</taxon>
        <taxon>Octocorallia</taxon>
        <taxon>Malacalcyonacea</taxon>
        <taxon>Plexauridae</taxon>
        <taxon>Paramuricea</taxon>
    </lineage>
</organism>
<evidence type="ECO:0000256" key="1">
    <source>
        <dbReference type="SAM" id="MobiDB-lite"/>
    </source>
</evidence>
<sequence length="294" mass="33368">MLRCEKGEKFKDLQLRVFQKSKVAVSELAGSVEQNLRSLLDKNYKLINKKKSLKHFIESTQPLLESLKPLRNHEEKHIVQMLKEFFKDNNDALDMINEAFVDGSNLYTIRGSTASKFKPSQLLAEIEADDDAGPNISKQRSPTLSSDDDILDKLIHNVNTNACSQGCITGSRRIRTDSAQQCQRRNKFQAKSYRQRHETIPNRDYYIRQSGIEPTEGPNTSKQRWPTLLSHDDILDKVGIGKRKLFTAPLGENSDNESASQPKPPTLPTGSNENEEAVIPRDKGSEKKHKKSKH</sequence>
<reference evidence="2" key="1">
    <citation type="submission" date="2020-04" db="EMBL/GenBank/DDBJ databases">
        <authorList>
            <person name="Alioto T."/>
            <person name="Alioto T."/>
            <person name="Gomez Garrido J."/>
        </authorList>
    </citation>
    <scope>NUCLEOTIDE SEQUENCE</scope>
    <source>
        <strain evidence="2">A484AB</strain>
    </source>
</reference>
<dbReference type="Proteomes" id="UP001152795">
    <property type="component" value="Unassembled WGS sequence"/>
</dbReference>
<protein>
    <submittedName>
        <fullName evidence="2">Uncharacterized protein</fullName>
    </submittedName>
</protein>
<proteinExistence type="predicted"/>
<evidence type="ECO:0000313" key="3">
    <source>
        <dbReference type="Proteomes" id="UP001152795"/>
    </source>
</evidence>